<protein>
    <submittedName>
        <fullName evidence="2">DUF3707 domain-containing protein</fullName>
    </submittedName>
</protein>
<name>A0A183A227_9TREM</name>
<sequence length="65" mass="7444">LQMSFCLMAFLVGNLVEGQLLSTGAFEIYYNGELYMFPSLAFTCSDIKLSFVEMPRTFDYYLCCP</sequence>
<feature type="chain" id="PRO_5008145508" evidence="1">
    <location>
        <begin position="19"/>
        <end position="65"/>
    </location>
</feature>
<feature type="signal peptide" evidence="1">
    <location>
        <begin position="1"/>
        <end position="18"/>
    </location>
</feature>
<dbReference type="WBParaSite" id="ECPE_0000101201-mRNA-1">
    <property type="protein sequence ID" value="ECPE_0000101201-mRNA-1"/>
    <property type="gene ID" value="ECPE_0000101201"/>
</dbReference>
<dbReference type="AlphaFoldDB" id="A0A183A227"/>
<accession>A0A183A227</accession>
<evidence type="ECO:0000256" key="1">
    <source>
        <dbReference type="SAM" id="SignalP"/>
    </source>
</evidence>
<organism evidence="2">
    <name type="scientific">Echinostoma caproni</name>
    <dbReference type="NCBI Taxonomy" id="27848"/>
    <lineage>
        <taxon>Eukaryota</taxon>
        <taxon>Metazoa</taxon>
        <taxon>Spiralia</taxon>
        <taxon>Lophotrochozoa</taxon>
        <taxon>Platyhelminthes</taxon>
        <taxon>Trematoda</taxon>
        <taxon>Digenea</taxon>
        <taxon>Plagiorchiida</taxon>
        <taxon>Echinostomata</taxon>
        <taxon>Echinostomatoidea</taxon>
        <taxon>Echinostomatidae</taxon>
        <taxon>Echinostoma</taxon>
    </lineage>
</organism>
<proteinExistence type="predicted"/>
<keyword evidence="1" id="KW-0732">Signal</keyword>
<reference evidence="2" key="1">
    <citation type="submission" date="2016-06" db="UniProtKB">
        <authorList>
            <consortium name="WormBaseParasite"/>
        </authorList>
    </citation>
    <scope>IDENTIFICATION</scope>
</reference>
<evidence type="ECO:0000313" key="2">
    <source>
        <dbReference type="WBParaSite" id="ECPE_0000101201-mRNA-1"/>
    </source>
</evidence>